<keyword evidence="5" id="KW-1185">Reference proteome</keyword>
<evidence type="ECO:0000313" key="5">
    <source>
        <dbReference type="Proteomes" id="UP000652477"/>
    </source>
</evidence>
<comment type="caution">
    <text evidence="4">The sequence shown here is derived from an EMBL/GenBank/DDBJ whole genome shotgun (WGS) entry which is preliminary data.</text>
</comment>
<dbReference type="GO" id="GO:0000166">
    <property type="term" value="F:nucleotide binding"/>
    <property type="evidence" value="ECO:0007669"/>
    <property type="project" value="InterPro"/>
</dbReference>
<dbReference type="InterPro" id="IPR000683">
    <property type="entry name" value="Gfo/Idh/MocA-like_OxRdtase_N"/>
</dbReference>
<gene>
    <name evidence="4" type="ORF">H8S37_05270</name>
</gene>
<keyword evidence="1" id="KW-0560">Oxidoreductase</keyword>
<feature type="domain" description="GFO/IDH/MocA-like oxidoreductase" evidence="3">
    <location>
        <begin position="134"/>
        <end position="281"/>
    </location>
</feature>
<name>A0A923RRF6_9FIRM</name>
<dbReference type="GO" id="GO:0016491">
    <property type="term" value="F:oxidoreductase activity"/>
    <property type="evidence" value="ECO:0007669"/>
    <property type="project" value="UniProtKB-KW"/>
</dbReference>
<dbReference type="PANTHER" id="PTHR43818:SF11">
    <property type="entry name" value="BCDNA.GH03377"/>
    <property type="match status" value="1"/>
</dbReference>
<dbReference type="RefSeq" id="WP_186874957.1">
    <property type="nucleotide sequence ID" value="NZ_JACOPF010000001.1"/>
</dbReference>
<dbReference type="InterPro" id="IPR050463">
    <property type="entry name" value="Gfo/Idh/MocA_oxidrdct_glycsds"/>
</dbReference>
<evidence type="ECO:0000256" key="1">
    <source>
        <dbReference type="ARBA" id="ARBA00023002"/>
    </source>
</evidence>
<reference evidence="4" key="1">
    <citation type="submission" date="2020-08" db="EMBL/GenBank/DDBJ databases">
        <title>Genome public.</title>
        <authorList>
            <person name="Liu C."/>
            <person name="Sun Q."/>
        </authorList>
    </citation>
    <scope>NUCLEOTIDE SEQUENCE</scope>
    <source>
        <strain evidence="4">NSJ-55</strain>
    </source>
</reference>
<dbReference type="Pfam" id="PF01408">
    <property type="entry name" value="GFO_IDH_MocA"/>
    <property type="match status" value="1"/>
</dbReference>
<dbReference type="Pfam" id="PF22725">
    <property type="entry name" value="GFO_IDH_MocA_C3"/>
    <property type="match status" value="1"/>
</dbReference>
<dbReference type="Proteomes" id="UP000652477">
    <property type="component" value="Unassembled WGS sequence"/>
</dbReference>
<dbReference type="Gene3D" id="3.40.50.720">
    <property type="entry name" value="NAD(P)-binding Rossmann-like Domain"/>
    <property type="match status" value="1"/>
</dbReference>
<evidence type="ECO:0000259" key="2">
    <source>
        <dbReference type="Pfam" id="PF01408"/>
    </source>
</evidence>
<accession>A0A923RRF6</accession>
<feature type="domain" description="Gfo/Idh/MocA-like oxidoreductase N-terminal" evidence="2">
    <location>
        <begin position="4"/>
        <end position="122"/>
    </location>
</feature>
<proteinExistence type="predicted"/>
<dbReference type="Gene3D" id="3.30.360.10">
    <property type="entry name" value="Dihydrodipicolinate Reductase, domain 2"/>
    <property type="match status" value="1"/>
</dbReference>
<dbReference type="SUPFAM" id="SSF51735">
    <property type="entry name" value="NAD(P)-binding Rossmann-fold domains"/>
    <property type="match status" value="1"/>
</dbReference>
<organism evidence="4 5">
    <name type="scientific">Mediterraneibacter hominis</name>
    <dbReference type="NCBI Taxonomy" id="2763054"/>
    <lineage>
        <taxon>Bacteria</taxon>
        <taxon>Bacillati</taxon>
        <taxon>Bacillota</taxon>
        <taxon>Clostridia</taxon>
        <taxon>Lachnospirales</taxon>
        <taxon>Lachnospiraceae</taxon>
        <taxon>Mediterraneibacter</taxon>
    </lineage>
</organism>
<dbReference type="AlphaFoldDB" id="A0A923RRF6"/>
<dbReference type="PANTHER" id="PTHR43818">
    <property type="entry name" value="BCDNA.GH03377"/>
    <property type="match status" value="1"/>
</dbReference>
<dbReference type="SUPFAM" id="SSF55347">
    <property type="entry name" value="Glyceraldehyde-3-phosphate dehydrogenase-like, C-terminal domain"/>
    <property type="match status" value="1"/>
</dbReference>
<evidence type="ECO:0000313" key="4">
    <source>
        <dbReference type="EMBL" id="MBC5688337.1"/>
    </source>
</evidence>
<dbReference type="EMBL" id="JACOPF010000001">
    <property type="protein sequence ID" value="MBC5688337.1"/>
    <property type="molecule type" value="Genomic_DNA"/>
</dbReference>
<dbReference type="InterPro" id="IPR036291">
    <property type="entry name" value="NAD(P)-bd_dom_sf"/>
</dbReference>
<sequence>MQKFRVAVIGLGFIGKQHIEALRRIPSVEIVAAADTNAEMESWCGDNRIENFYTDCSQMLQTEKLDVVHNCTPNFMHYDINKMILNYNCHVYSEKPLTLRSEEGEELVRLACEKQKRTAVNFNYRNNLMVQEIHDRYIHNHLGKISHLQAEYLQDWLLYDTDFDWRIQTEKGGESRAVADIGSHCFDTIQYVTEQRIVSVYAKFHRQYAYRKYAGQGDTFSGNNKQNNEPVGTKEISVENEDAAYILFRLEDGTIGTINVTQVCAGKKNGLKLLISGTKESCEWTQENPDKLWIGHRDRGNEILCAGPENLSNEVRKFVDLPSGHPVGWKDALTNGVKIFYQSLSQKNISMKSPEFSDGCYVSKIVEACVKSNKTNQWTDVCLKNY</sequence>
<protein>
    <submittedName>
        <fullName evidence="4">Gfo/Idh/MocA family oxidoreductase</fullName>
    </submittedName>
</protein>
<dbReference type="InterPro" id="IPR055170">
    <property type="entry name" value="GFO_IDH_MocA-like_dom"/>
</dbReference>
<evidence type="ECO:0000259" key="3">
    <source>
        <dbReference type="Pfam" id="PF22725"/>
    </source>
</evidence>